<dbReference type="KEGG" id="aamy:GFC30_1131"/>
<feature type="binding site" evidence="5">
    <location>
        <position position="125"/>
    </location>
    <ligand>
        <name>N(2)-acetyl-L-ornithine</name>
        <dbReference type="ChEBI" id="CHEBI:57805"/>
    </ligand>
</feature>
<keyword evidence="5" id="KW-0963">Cytoplasm</keyword>
<comment type="similarity">
    <text evidence="5">Belongs to the class-III pyridoxal-phosphate-dependent aminotransferase family. ArgD subfamily.</text>
</comment>
<dbReference type="Gene3D" id="3.40.640.10">
    <property type="entry name" value="Type I PLP-dependent aspartate aminotransferase-like (Major domain)"/>
    <property type="match status" value="1"/>
</dbReference>
<dbReference type="PANTHER" id="PTHR11986">
    <property type="entry name" value="AMINOTRANSFERASE CLASS III"/>
    <property type="match status" value="1"/>
</dbReference>
<dbReference type="NCBIfam" id="TIGR00707">
    <property type="entry name" value="argD"/>
    <property type="match status" value="1"/>
</dbReference>
<comment type="pathway">
    <text evidence="5">Amino-acid biosynthesis; L-arginine biosynthesis; N(2)-acetyl-L-ornithine from L-glutamate: step 4/4.</text>
</comment>
<dbReference type="GO" id="GO:0003992">
    <property type="term" value="F:N2-acetyl-L-ornithine:2-oxoglutarate 5-aminotransferase activity"/>
    <property type="evidence" value="ECO:0007669"/>
    <property type="project" value="UniProtKB-UniRule"/>
</dbReference>
<organism evidence="6 7">
    <name type="scientific">Anoxybacteroides amylolyticum</name>
    <dbReference type="NCBI Taxonomy" id="294699"/>
    <lineage>
        <taxon>Bacteria</taxon>
        <taxon>Bacillati</taxon>
        <taxon>Bacillota</taxon>
        <taxon>Bacilli</taxon>
        <taxon>Bacillales</taxon>
        <taxon>Anoxybacillaceae</taxon>
        <taxon>Anoxybacteroides</taxon>
    </lineage>
</organism>
<keyword evidence="1 5" id="KW-0032">Aminotransferase</keyword>
<keyword evidence="5" id="KW-0055">Arginine biosynthesis</keyword>
<feature type="binding site" evidence="5">
    <location>
        <position position="122"/>
    </location>
    <ligand>
        <name>pyridoxal 5'-phosphate</name>
        <dbReference type="ChEBI" id="CHEBI:597326"/>
    </ligand>
</feature>
<evidence type="ECO:0000313" key="7">
    <source>
        <dbReference type="Proteomes" id="UP000076865"/>
    </source>
</evidence>
<comment type="subcellular location">
    <subcellularLocation>
        <location evidence="5">Cytoplasm</location>
    </subcellularLocation>
</comment>
<evidence type="ECO:0000256" key="3">
    <source>
        <dbReference type="ARBA" id="ARBA00022679"/>
    </source>
</evidence>
<dbReference type="EC" id="2.6.1.11" evidence="5"/>
<dbReference type="UniPathway" id="UPA00068">
    <property type="reaction ID" value="UER00109"/>
</dbReference>
<keyword evidence="2 5" id="KW-0028">Amino-acid biosynthesis</keyword>
<reference evidence="6 7" key="1">
    <citation type="journal article" date="2006" name="Syst. Appl. Microbiol.">
        <title>Anoxybacillus amylolyticus sp. nov., a thermophilic amylase producing bacterium isolated from Mount Rittmann (Antarctica).</title>
        <authorList>
            <person name="Poli A."/>
            <person name="Esposito E."/>
            <person name="Lama L."/>
            <person name="Orlando P."/>
            <person name="Nicolaus G."/>
            <person name="de Appolonia F."/>
            <person name="Gambacorta A."/>
            <person name="Nicolaus B."/>
        </authorList>
    </citation>
    <scope>NUCLEOTIDE SEQUENCE [LARGE SCALE GENOMIC DNA]</scope>
    <source>
        <strain evidence="6 7">DSM 15939</strain>
    </source>
</reference>
<dbReference type="InterPro" id="IPR049704">
    <property type="entry name" value="Aminotrans_3_PPA_site"/>
</dbReference>
<dbReference type="InterPro" id="IPR015421">
    <property type="entry name" value="PyrdxlP-dep_Trfase_major"/>
</dbReference>
<feature type="binding site" evidence="5">
    <location>
        <begin position="207"/>
        <end position="210"/>
    </location>
    <ligand>
        <name>pyridoxal 5'-phosphate</name>
        <dbReference type="ChEBI" id="CHEBI:597326"/>
    </ligand>
</feature>
<dbReference type="Proteomes" id="UP000076865">
    <property type="component" value="Chromosome"/>
</dbReference>
<dbReference type="GO" id="GO:0042802">
    <property type="term" value="F:identical protein binding"/>
    <property type="evidence" value="ECO:0007669"/>
    <property type="project" value="TreeGrafter"/>
</dbReference>
<keyword evidence="4 5" id="KW-0663">Pyridoxal phosphate</keyword>
<dbReference type="Gene3D" id="3.90.1150.10">
    <property type="entry name" value="Aspartate Aminotransferase, domain 1"/>
    <property type="match status" value="1"/>
</dbReference>
<keyword evidence="3 5" id="KW-0808">Transferase</keyword>
<evidence type="ECO:0000256" key="1">
    <source>
        <dbReference type="ARBA" id="ARBA00022576"/>
    </source>
</evidence>
<accession>A0A160F555</accession>
<dbReference type="InterPro" id="IPR004636">
    <property type="entry name" value="AcOrn/SuccOrn_fam"/>
</dbReference>
<dbReference type="SUPFAM" id="SSF53383">
    <property type="entry name" value="PLP-dependent transferases"/>
    <property type="match status" value="1"/>
</dbReference>
<dbReference type="EMBL" id="CP015438">
    <property type="protein sequence ID" value="ANB61619.1"/>
    <property type="molecule type" value="Genomic_DNA"/>
</dbReference>
<comment type="cofactor">
    <cofactor evidence="5">
        <name>pyridoxal 5'-phosphate</name>
        <dbReference type="ChEBI" id="CHEBI:597326"/>
    </cofactor>
    <text evidence="5">Binds 1 pyridoxal phosphate per subunit.</text>
</comment>
<feature type="modified residue" description="N6-(pyridoxal phosphate)lysine" evidence="5">
    <location>
        <position position="236"/>
    </location>
</feature>
<comment type="miscellaneous">
    <text evidence="5">May also have succinyldiaminopimelate aminotransferase activity, thus carrying out the corresponding step in lysine biosynthesis.</text>
</comment>
<dbReference type="FunFam" id="3.40.640.10:FF:000004">
    <property type="entry name" value="Acetylornithine aminotransferase"/>
    <property type="match status" value="1"/>
</dbReference>
<dbReference type="NCBIfam" id="NF002797">
    <property type="entry name" value="PRK02936.1"/>
    <property type="match status" value="1"/>
</dbReference>
<evidence type="ECO:0000256" key="5">
    <source>
        <dbReference type="HAMAP-Rule" id="MF_01107"/>
    </source>
</evidence>
<dbReference type="AlphaFoldDB" id="A0A160F555"/>
<evidence type="ECO:0000313" key="6">
    <source>
        <dbReference type="EMBL" id="ANB61619.1"/>
    </source>
</evidence>
<dbReference type="CDD" id="cd00610">
    <property type="entry name" value="OAT_like"/>
    <property type="match status" value="1"/>
</dbReference>
<feature type="binding site" evidence="5">
    <location>
        <position position="265"/>
    </location>
    <ligand>
        <name>pyridoxal 5'-phosphate</name>
        <dbReference type="ChEBI" id="CHEBI:597326"/>
    </ligand>
</feature>
<dbReference type="GO" id="GO:0030170">
    <property type="term" value="F:pyridoxal phosphate binding"/>
    <property type="evidence" value="ECO:0007669"/>
    <property type="project" value="InterPro"/>
</dbReference>
<name>A0A160F555_9BACL</name>
<keyword evidence="7" id="KW-1185">Reference proteome</keyword>
<dbReference type="GO" id="GO:0006526">
    <property type="term" value="P:L-arginine biosynthetic process"/>
    <property type="evidence" value="ECO:0007669"/>
    <property type="project" value="UniProtKB-UniRule"/>
</dbReference>
<dbReference type="PANTHER" id="PTHR11986:SF79">
    <property type="entry name" value="ACETYLORNITHINE AMINOTRANSFERASE, MITOCHONDRIAL"/>
    <property type="match status" value="1"/>
</dbReference>
<dbReference type="RefSeq" id="WP_066323265.1">
    <property type="nucleotide sequence ID" value="NZ_CP015438.1"/>
</dbReference>
<dbReference type="InterPro" id="IPR005814">
    <property type="entry name" value="Aminotrans_3"/>
</dbReference>
<comment type="catalytic activity">
    <reaction evidence="5">
        <text>N(2)-acetyl-L-ornithine + 2-oxoglutarate = N-acetyl-L-glutamate 5-semialdehyde + L-glutamate</text>
        <dbReference type="Rhea" id="RHEA:18049"/>
        <dbReference type="ChEBI" id="CHEBI:16810"/>
        <dbReference type="ChEBI" id="CHEBI:29123"/>
        <dbReference type="ChEBI" id="CHEBI:29985"/>
        <dbReference type="ChEBI" id="CHEBI:57805"/>
        <dbReference type="EC" id="2.6.1.11"/>
    </reaction>
</comment>
<dbReference type="PIRSF" id="PIRSF000521">
    <property type="entry name" value="Transaminase_4ab_Lys_Orn"/>
    <property type="match status" value="1"/>
</dbReference>
<dbReference type="InterPro" id="IPR015422">
    <property type="entry name" value="PyrdxlP-dep_Trfase_small"/>
</dbReference>
<dbReference type="Pfam" id="PF00202">
    <property type="entry name" value="Aminotran_3"/>
    <property type="match status" value="1"/>
</dbReference>
<evidence type="ECO:0000256" key="2">
    <source>
        <dbReference type="ARBA" id="ARBA00022605"/>
    </source>
</evidence>
<dbReference type="HAMAP" id="MF_01107">
    <property type="entry name" value="ArgD_aminotrans_3"/>
    <property type="match status" value="1"/>
</dbReference>
<comment type="subunit">
    <text evidence="5">Homodimer.</text>
</comment>
<feature type="binding site" evidence="5">
    <location>
        <begin position="95"/>
        <end position="96"/>
    </location>
    <ligand>
        <name>pyridoxal 5'-phosphate</name>
        <dbReference type="ChEBI" id="CHEBI:597326"/>
    </ligand>
</feature>
<sequence length="387" mass="41890">MGALFPTYNRWNISIESAEGTKVVAKDGKQYLDFVSGIAVCNLGHRHPAVQAALEAQLNRVWHVSNLFTNELQEEVAELLVANSCGDYVFFCNSGAEANEAALKLARKHTGRHKVITFKQSFHGRTFATMAATGQEKIHQGFGPLLPEFVHLPFNDIEALEKAMDEQIAAVMLEIVQGEGGIRKADASFLQKVAQLCEQYGALFIVDEVQTGIGRTGKAFAYQHFAVEPDIITVAKGLGSGFPVGAMIGKAFLCDSFTAGVHGSTFGGNPLAMAAAKATLEVIFQPEFLQEVQEKGTYFSQKLQNALSESEFVKEVRGLGLLVGIECHEEVAKLIPAIHEKGLLVLTAGPNVIRLLPPLIVTQAELDEAVAILKQVITSELLTANEN</sequence>
<protein>
    <recommendedName>
        <fullName evidence="5">Acetylornithine aminotransferase</fullName>
        <shortName evidence="5">ACOAT</shortName>
        <ecNumber evidence="5">2.6.1.11</ecNumber>
    </recommendedName>
</protein>
<dbReference type="PATRIC" id="fig|294699.3.peg.1132"/>
<proteinExistence type="inferred from homology"/>
<feature type="binding site" evidence="5">
    <location>
        <position position="264"/>
    </location>
    <ligand>
        <name>N(2)-acetyl-L-ornithine</name>
        <dbReference type="ChEBI" id="CHEBI:57805"/>
    </ligand>
</feature>
<dbReference type="InterPro" id="IPR015424">
    <property type="entry name" value="PyrdxlP-dep_Trfase"/>
</dbReference>
<dbReference type="GO" id="GO:0005737">
    <property type="term" value="C:cytoplasm"/>
    <property type="evidence" value="ECO:0007669"/>
    <property type="project" value="UniProtKB-SubCell"/>
</dbReference>
<gene>
    <name evidence="5 6" type="primary">argD</name>
    <name evidence="6" type="ORF">GFC30_1131</name>
</gene>
<evidence type="ECO:0000256" key="4">
    <source>
        <dbReference type="ARBA" id="ARBA00022898"/>
    </source>
</evidence>
<dbReference type="NCBIfam" id="NF002325">
    <property type="entry name" value="PRK01278.1"/>
    <property type="match status" value="1"/>
</dbReference>
<dbReference type="PROSITE" id="PS00600">
    <property type="entry name" value="AA_TRANSFER_CLASS_3"/>
    <property type="match status" value="1"/>
</dbReference>
<dbReference type="OrthoDB" id="9807885at2"/>
<dbReference type="InterPro" id="IPR050103">
    <property type="entry name" value="Class-III_PLP-dep_AT"/>
</dbReference>